<accession>A0A229FVL5</accession>
<dbReference type="EMBL" id="NJGG01000001">
    <property type="protein sequence ID" value="OXL15984.1"/>
    <property type="molecule type" value="Genomic_DNA"/>
</dbReference>
<keyword evidence="3" id="KW-1185">Reference proteome</keyword>
<dbReference type="PANTHER" id="PTHR23419">
    <property type="entry name" value="DIVALENT CATION TOLERANCE CUTA-RELATED"/>
    <property type="match status" value="1"/>
</dbReference>
<dbReference type="GO" id="GO:0005507">
    <property type="term" value="F:copper ion binding"/>
    <property type="evidence" value="ECO:0007669"/>
    <property type="project" value="TreeGrafter"/>
</dbReference>
<protein>
    <submittedName>
        <fullName evidence="2">Divalent-cation tolerance protein CutA</fullName>
    </submittedName>
</protein>
<organism evidence="2 3">
    <name type="scientific">Polynucleobacter cosmopolitanus</name>
    <dbReference type="NCBI Taxonomy" id="351345"/>
    <lineage>
        <taxon>Bacteria</taxon>
        <taxon>Pseudomonadati</taxon>
        <taxon>Pseudomonadota</taxon>
        <taxon>Betaproteobacteria</taxon>
        <taxon>Burkholderiales</taxon>
        <taxon>Burkholderiaceae</taxon>
        <taxon>Polynucleobacter</taxon>
    </lineage>
</organism>
<evidence type="ECO:0000313" key="2">
    <source>
        <dbReference type="EMBL" id="OXL15984.1"/>
    </source>
</evidence>
<dbReference type="InterPro" id="IPR015867">
    <property type="entry name" value="N-reg_PII/ATP_PRibTrfase_C"/>
</dbReference>
<comment type="similarity">
    <text evidence="1">Belongs to the CutA family.</text>
</comment>
<dbReference type="InterPro" id="IPR011322">
    <property type="entry name" value="N-reg_PII-like_a/b"/>
</dbReference>
<dbReference type="SUPFAM" id="SSF54913">
    <property type="entry name" value="GlnB-like"/>
    <property type="match status" value="1"/>
</dbReference>
<proteinExistence type="inferred from homology"/>
<gene>
    <name evidence="2" type="ORF">AOC33_02515</name>
</gene>
<dbReference type="RefSeq" id="WP_089515012.1">
    <property type="nucleotide sequence ID" value="NZ_NJGG01000001.1"/>
</dbReference>
<evidence type="ECO:0000313" key="3">
    <source>
        <dbReference type="Proteomes" id="UP000215188"/>
    </source>
</evidence>
<dbReference type="PANTHER" id="PTHR23419:SF8">
    <property type="entry name" value="FI09726P"/>
    <property type="match status" value="1"/>
</dbReference>
<dbReference type="GO" id="GO:0010038">
    <property type="term" value="P:response to metal ion"/>
    <property type="evidence" value="ECO:0007669"/>
    <property type="project" value="InterPro"/>
</dbReference>
<dbReference type="Proteomes" id="UP000215188">
    <property type="component" value="Unassembled WGS sequence"/>
</dbReference>
<comment type="caution">
    <text evidence="2">The sequence shown here is derived from an EMBL/GenBank/DDBJ whole genome shotgun (WGS) entry which is preliminary data.</text>
</comment>
<dbReference type="InterPro" id="IPR004323">
    <property type="entry name" value="Ion_tolerance_CutA"/>
</dbReference>
<dbReference type="Gene3D" id="3.30.70.120">
    <property type="match status" value="1"/>
</dbReference>
<sequence length="109" mass="12373">MDSIYLIITTVAKQEDAKKLADLAIEKNIAGCAQIQSQCISIYRWQGQIETATEFPVHFKTNEANKQALMSLLKQNHPYDVPEIICIKIDDVDSDYAEWLNAQINSKND</sequence>
<evidence type="ECO:0000256" key="1">
    <source>
        <dbReference type="ARBA" id="ARBA00010169"/>
    </source>
</evidence>
<dbReference type="Pfam" id="PF03091">
    <property type="entry name" value="CutA1"/>
    <property type="match status" value="1"/>
</dbReference>
<reference evidence="2 3" key="1">
    <citation type="submission" date="2017-06" db="EMBL/GenBank/DDBJ databases">
        <title>Reclassification of a Polynucleobacter cosmopolitanus strain isolated from tropical Lake Victoria as Polynucleobacter victoriensis comb. nov.</title>
        <authorList>
            <person name="Hahn M.W."/>
        </authorList>
    </citation>
    <scope>NUCLEOTIDE SEQUENCE [LARGE SCALE GENOMIC DNA]</scope>
    <source>
        <strain evidence="2 3">MWH-MoIso2</strain>
    </source>
</reference>
<dbReference type="OrthoDB" id="37622at2"/>
<name>A0A229FVL5_9BURK</name>
<dbReference type="AlphaFoldDB" id="A0A229FVL5"/>